<evidence type="ECO:0000256" key="1">
    <source>
        <dbReference type="SAM" id="SignalP"/>
    </source>
</evidence>
<organism evidence="2 3">
    <name type="scientific">Massilia mucilaginosa</name>
    <dbReference type="NCBI Taxonomy" id="2609282"/>
    <lineage>
        <taxon>Bacteria</taxon>
        <taxon>Pseudomonadati</taxon>
        <taxon>Pseudomonadota</taxon>
        <taxon>Betaproteobacteria</taxon>
        <taxon>Burkholderiales</taxon>
        <taxon>Oxalobacteraceae</taxon>
        <taxon>Telluria group</taxon>
        <taxon>Massilia</taxon>
    </lineage>
</organism>
<dbReference type="RefSeq" id="WP_166882416.1">
    <property type="nucleotide sequence ID" value="NZ_WHJH01000089.1"/>
</dbReference>
<dbReference type="EMBL" id="WHJH01000089">
    <property type="protein sequence ID" value="NHZ93730.1"/>
    <property type="molecule type" value="Genomic_DNA"/>
</dbReference>
<proteinExistence type="predicted"/>
<comment type="caution">
    <text evidence="2">The sequence shown here is derived from an EMBL/GenBank/DDBJ whole genome shotgun (WGS) entry which is preliminary data.</text>
</comment>
<name>A0ABX0P372_9BURK</name>
<evidence type="ECO:0000313" key="3">
    <source>
        <dbReference type="Proteomes" id="UP000609726"/>
    </source>
</evidence>
<keyword evidence="1" id="KW-0732">Signal</keyword>
<feature type="signal peptide" evidence="1">
    <location>
        <begin position="1"/>
        <end position="24"/>
    </location>
</feature>
<gene>
    <name evidence="2" type="ORF">F2P45_32735</name>
</gene>
<evidence type="ECO:0008006" key="4">
    <source>
        <dbReference type="Google" id="ProtNLM"/>
    </source>
</evidence>
<protein>
    <recommendedName>
        <fullName evidence="4">Lipoprotein SmpA/OmlA domain-containing protein</fullName>
    </recommendedName>
</protein>
<feature type="chain" id="PRO_5046521485" description="Lipoprotein SmpA/OmlA domain-containing protein" evidence="1">
    <location>
        <begin position="25"/>
        <end position="105"/>
    </location>
</feature>
<reference evidence="2 3" key="1">
    <citation type="submission" date="2019-10" db="EMBL/GenBank/DDBJ databases">
        <title>Taxonomy of Antarctic Massilia spp.: description of Massilia rubra sp. nov., Massilia aquatica sp. nov., Massilia mucilaginosa sp. nov., Massilia frigida sp. nov. isolated from streams, lakes and regoliths.</title>
        <authorList>
            <person name="Holochova P."/>
            <person name="Sedlacek I."/>
            <person name="Kralova S."/>
            <person name="Maslanova I."/>
            <person name="Busse H.-J."/>
            <person name="Stankova E."/>
            <person name="Vrbovska V."/>
            <person name="Kovarovic V."/>
            <person name="Bartak M."/>
            <person name="Svec P."/>
            <person name="Pantucek R."/>
        </authorList>
    </citation>
    <scope>NUCLEOTIDE SEQUENCE [LARGE SCALE GENOMIC DNA]</scope>
    <source>
        <strain evidence="2 3">CCM 8733</strain>
    </source>
</reference>
<dbReference type="PROSITE" id="PS51257">
    <property type="entry name" value="PROKAR_LIPOPROTEIN"/>
    <property type="match status" value="1"/>
</dbReference>
<dbReference type="Proteomes" id="UP000609726">
    <property type="component" value="Unassembled WGS sequence"/>
</dbReference>
<sequence length="105" mass="11038">MSGSGLRFAVVLASALVLAACAHAPEAPPGTRVTAEQVRAIRPGASSRASLLATLGPTRKVGFESGVETWLYQMPVPGGFDEIVVLLDAQGVVRKLRRRAHIPAH</sequence>
<accession>A0ABX0P372</accession>
<keyword evidence="3" id="KW-1185">Reference proteome</keyword>
<evidence type="ECO:0000313" key="2">
    <source>
        <dbReference type="EMBL" id="NHZ93730.1"/>
    </source>
</evidence>